<dbReference type="EMBL" id="JBBNAE010000003">
    <property type="protein sequence ID" value="KAK9137506.1"/>
    <property type="molecule type" value="Genomic_DNA"/>
</dbReference>
<organism evidence="2 3">
    <name type="scientific">Stephania japonica</name>
    <dbReference type="NCBI Taxonomy" id="461633"/>
    <lineage>
        <taxon>Eukaryota</taxon>
        <taxon>Viridiplantae</taxon>
        <taxon>Streptophyta</taxon>
        <taxon>Embryophyta</taxon>
        <taxon>Tracheophyta</taxon>
        <taxon>Spermatophyta</taxon>
        <taxon>Magnoliopsida</taxon>
        <taxon>Ranunculales</taxon>
        <taxon>Menispermaceae</taxon>
        <taxon>Menispermoideae</taxon>
        <taxon>Cissampelideae</taxon>
        <taxon>Stephania</taxon>
    </lineage>
</organism>
<keyword evidence="1" id="KW-1133">Transmembrane helix</keyword>
<keyword evidence="1" id="KW-0472">Membrane</keyword>
<evidence type="ECO:0000256" key="1">
    <source>
        <dbReference type="SAM" id="Phobius"/>
    </source>
</evidence>
<dbReference type="AlphaFoldDB" id="A0AAP0JPQ4"/>
<feature type="transmembrane region" description="Helical" evidence="1">
    <location>
        <begin position="13"/>
        <end position="30"/>
    </location>
</feature>
<comment type="caution">
    <text evidence="2">The sequence shown here is derived from an EMBL/GenBank/DDBJ whole genome shotgun (WGS) entry which is preliminary data.</text>
</comment>
<keyword evidence="1" id="KW-0812">Transmembrane</keyword>
<evidence type="ECO:0000313" key="3">
    <source>
        <dbReference type="Proteomes" id="UP001417504"/>
    </source>
</evidence>
<protein>
    <submittedName>
        <fullName evidence="2">Uncharacterized protein</fullName>
    </submittedName>
</protein>
<feature type="transmembrane region" description="Helical" evidence="1">
    <location>
        <begin position="71"/>
        <end position="94"/>
    </location>
</feature>
<dbReference type="Proteomes" id="UP001417504">
    <property type="component" value="Unassembled WGS sequence"/>
</dbReference>
<sequence length="95" mass="11157">MEGVYGSHDSKRIVFWNILICKARALYLAFKTPDMLSILLETSNEYMSTIEINKNHMKVLRQKRLGDLQSFTFFIFPTRTLMAKLVTSFIFFLIL</sequence>
<reference evidence="2 3" key="1">
    <citation type="submission" date="2024-01" db="EMBL/GenBank/DDBJ databases">
        <title>Genome assemblies of Stephania.</title>
        <authorList>
            <person name="Yang L."/>
        </authorList>
    </citation>
    <scope>NUCLEOTIDE SEQUENCE [LARGE SCALE GENOMIC DNA]</scope>
    <source>
        <strain evidence="2">QJT</strain>
        <tissue evidence="2">Leaf</tissue>
    </source>
</reference>
<proteinExistence type="predicted"/>
<evidence type="ECO:0000313" key="2">
    <source>
        <dbReference type="EMBL" id="KAK9137506.1"/>
    </source>
</evidence>
<name>A0AAP0JPQ4_9MAGN</name>
<gene>
    <name evidence="2" type="ORF">Sjap_008100</name>
</gene>
<accession>A0AAP0JPQ4</accession>
<keyword evidence="3" id="KW-1185">Reference proteome</keyword>